<evidence type="ECO:0000313" key="4">
    <source>
        <dbReference type="Proteomes" id="UP001374579"/>
    </source>
</evidence>
<feature type="region of interest" description="Disordered" evidence="2">
    <location>
        <begin position="48"/>
        <end position="113"/>
    </location>
</feature>
<feature type="compositionally biased region" description="Acidic residues" evidence="2">
    <location>
        <begin position="482"/>
        <end position="494"/>
    </location>
</feature>
<dbReference type="PANTHER" id="PTHR28567">
    <property type="entry name" value="PROTEIN FAM53A-LIKE ISOFORM X1"/>
    <property type="match status" value="1"/>
</dbReference>
<sequence>MLHVPVALITEKLRGQTLEDDHIKVPREGGLQIEGKNVWLSCDGEIRDQEGNTTTRDKPAATSSAHGPSLSFLPLLNDNDRLGLGGGGGSRRGSPPGTVPHRFPHPTKPAARTRSNLNEHVVPRYAAFDVPPKKKHCRSLSVPADAPLQGYASTSPLVEGAKVWRPIPIAALTTPAATTTNTTALLHLADRIPSTSFTSPHYDMGRTLSGFTAIGGRTAARFHRNFNVVGGGGGGCGSGGGGGGMTKLPMAPSPLSVDSGRDTTSDLHTPPQSPVPRPASAASLQCHHHHHHHHHHHSTAWWTHPSGRLRGDVLQSRSLSYEEPMSGGLQAASGSTPCVLGSSTSLPLSPCRSKIPRCHSQPCVLHHRRCGKKRRRDDRPGLDFTKMTETAYAGKSLSTPAQDIHKGRWRSGEDYMCVGGLMPIASSPRDTDLPATPRALDHTAFTTVTDLEMAATTDLPSTPPSDISSGIDIREPVKLIGEEEEEEEEEELEDQERPGSNCGCHRNDGREDSAGLFPLTDLDLEQIENH</sequence>
<dbReference type="EMBL" id="JBAMIC010000003">
    <property type="protein sequence ID" value="KAK7110713.1"/>
    <property type="molecule type" value="Genomic_DNA"/>
</dbReference>
<evidence type="ECO:0000256" key="1">
    <source>
        <dbReference type="ARBA" id="ARBA00010984"/>
    </source>
</evidence>
<dbReference type="GO" id="GO:0006606">
    <property type="term" value="P:protein import into nucleus"/>
    <property type="evidence" value="ECO:0007669"/>
    <property type="project" value="TreeGrafter"/>
</dbReference>
<comment type="similarity">
    <text evidence="1">Belongs to the FAM53 family.</text>
</comment>
<name>A0AAN9BSI8_9CAEN</name>
<feature type="region of interest" description="Disordered" evidence="2">
    <location>
        <begin position="240"/>
        <end position="290"/>
    </location>
</feature>
<feature type="compositionally biased region" description="Basic and acidic residues" evidence="2">
    <location>
        <begin position="48"/>
        <end position="59"/>
    </location>
</feature>
<protein>
    <submittedName>
        <fullName evidence="3">Uncharacterized protein</fullName>
    </submittedName>
</protein>
<organism evidence="3 4">
    <name type="scientific">Littorina saxatilis</name>
    <dbReference type="NCBI Taxonomy" id="31220"/>
    <lineage>
        <taxon>Eukaryota</taxon>
        <taxon>Metazoa</taxon>
        <taxon>Spiralia</taxon>
        <taxon>Lophotrochozoa</taxon>
        <taxon>Mollusca</taxon>
        <taxon>Gastropoda</taxon>
        <taxon>Caenogastropoda</taxon>
        <taxon>Littorinimorpha</taxon>
        <taxon>Littorinoidea</taxon>
        <taxon>Littorinidae</taxon>
        <taxon>Littorina</taxon>
    </lineage>
</organism>
<dbReference type="GO" id="GO:0005634">
    <property type="term" value="C:nucleus"/>
    <property type="evidence" value="ECO:0007669"/>
    <property type="project" value="TreeGrafter"/>
</dbReference>
<gene>
    <name evidence="3" type="ORF">V1264_014542</name>
</gene>
<accession>A0AAN9BSI8</accession>
<dbReference type="InterPro" id="IPR029356">
    <property type="entry name" value="FAM53"/>
</dbReference>
<comment type="caution">
    <text evidence="3">The sequence shown here is derived from an EMBL/GenBank/DDBJ whole genome shotgun (WGS) entry which is preliminary data.</text>
</comment>
<evidence type="ECO:0000313" key="3">
    <source>
        <dbReference type="EMBL" id="KAK7110713.1"/>
    </source>
</evidence>
<dbReference type="Proteomes" id="UP001374579">
    <property type="component" value="Unassembled WGS sequence"/>
</dbReference>
<proteinExistence type="inferred from homology"/>
<dbReference type="PANTHER" id="PTHR28567:SF3">
    <property type="entry name" value="PROTEIN FAM53A-LIKE ISOFORM X1"/>
    <property type="match status" value="1"/>
</dbReference>
<reference evidence="3 4" key="1">
    <citation type="submission" date="2024-02" db="EMBL/GenBank/DDBJ databases">
        <title>Chromosome-scale genome assembly of the rough periwinkle Littorina saxatilis.</title>
        <authorList>
            <person name="De Jode A."/>
            <person name="Faria R."/>
            <person name="Formenti G."/>
            <person name="Sims Y."/>
            <person name="Smith T.P."/>
            <person name="Tracey A."/>
            <person name="Wood J.M.D."/>
            <person name="Zagrodzka Z.B."/>
            <person name="Johannesson K."/>
            <person name="Butlin R.K."/>
            <person name="Leder E.H."/>
        </authorList>
    </citation>
    <scope>NUCLEOTIDE SEQUENCE [LARGE SCALE GENOMIC DNA]</scope>
    <source>
        <strain evidence="3">Snail1</strain>
        <tissue evidence="3">Muscle</tissue>
    </source>
</reference>
<evidence type="ECO:0000256" key="2">
    <source>
        <dbReference type="SAM" id="MobiDB-lite"/>
    </source>
</evidence>
<feature type="region of interest" description="Disordered" evidence="2">
    <location>
        <begin position="479"/>
        <end position="530"/>
    </location>
</feature>
<keyword evidence="4" id="KW-1185">Reference proteome</keyword>
<dbReference type="Pfam" id="PF15242">
    <property type="entry name" value="FAM53"/>
    <property type="match status" value="1"/>
</dbReference>
<dbReference type="AlphaFoldDB" id="A0AAN9BSI8"/>